<organism evidence="2 3">
    <name type="scientific">Mycena indigotica</name>
    <dbReference type="NCBI Taxonomy" id="2126181"/>
    <lineage>
        <taxon>Eukaryota</taxon>
        <taxon>Fungi</taxon>
        <taxon>Dikarya</taxon>
        <taxon>Basidiomycota</taxon>
        <taxon>Agaricomycotina</taxon>
        <taxon>Agaricomycetes</taxon>
        <taxon>Agaricomycetidae</taxon>
        <taxon>Agaricales</taxon>
        <taxon>Marasmiineae</taxon>
        <taxon>Mycenaceae</taxon>
        <taxon>Mycena</taxon>
    </lineage>
</organism>
<dbReference type="AlphaFoldDB" id="A0A8H6TCT9"/>
<evidence type="ECO:0000313" key="2">
    <source>
        <dbReference type="EMBL" id="KAF7316228.1"/>
    </source>
</evidence>
<protein>
    <recommendedName>
        <fullName evidence="4">F-box domain-containing protein</fullName>
    </recommendedName>
</protein>
<dbReference type="Gene3D" id="3.80.10.10">
    <property type="entry name" value="Ribonuclease Inhibitor"/>
    <property type="match status" value="1"/>
</dbReference>
<evidence type="ECO:0000256" key="1">
    <source>
        <dbReference type="SAM" id="MobiDB-lite"/>
    </source>
</evidence>
<dbReference type="Proteomes" id="UP000636479">
    <property type="component" value="Unassembled WGS sequence"/>
</dbReference>
<feature type="region of interest" description="Disordered" evidence="1">
    <location>
        <begin position="495"/>
        <end position="515"/>
    </location>
</feature>
<gene>
    <name evidence="2" type="ORF">MIND_00141400</name>
</gene>
<reference evidence="2" key="1">
    <citation type="submission" date="2020-05" db="EMBL/GenBank/DDBJ databases">
        <title>Mycena genomes resolve the evolution of fungal bioluminescence.</title>
        <authorList>
            <person name="Tsai I.J."/>
        </authorList>
    </citation>
    <scope>NUCLEOTIDE SEQUENCE</scope>
    <source>
        <strain evidence="2">171206Taipei</strain>
    </source>
</reference>
<evidence type="ECO:0008006" key="4">
    <source>
        <dbReference type="Google" id="ProtNLM"/>
    </source>
</evidence>
<proteinExistence type="predicted"/>
<dbReference type="GeneID" id="59340857"/>
<name>A0A8H6TCT9_9AGAR</name>
<dbReference type="EMBL" id="JACAZF010000001">
    <property type="protein sequence ID" value="KAF7316228.1"/>
    <property type="molecule type" value="Genomic_DNA"/>
</dbReference>
<accession>A0A8H6TCT9</accession>
<evidence type="ECO:0000313" key="3">
    <source>
        <dbReference type="Proteomes" id="UP000636479"/>
    </source>
</evidence>
<dbReference type="OrthoDB" id="3162794at2759"/>
<keyword evidence="3" id="KW-1185">Reference proteome</keyword>
<comment type="caution">
    <text evidence="2">The sequence shown here is derived from an EMBL/GenBank/DDBJ whole genome shotgun (WGS) entry which is preliminary data.</text>
</comment>
<dbReference type="SUPFAM" id="SSF52047">
    <property type="entry name" value="RNI-like"/>
    <property type="match status" value="1"/>
</dbReference>
<dbReference type="InterPro" id="IPR032675">
    <property type="entry name" value="LRR_dom_sf"/>
</dbReference>
<dbReference type="RefSeq" id="XP_037226251.1">
    <property type="nucleotide sequence ID" value="XM_037358341.1"/>
</dbReference>
<sequence>MVSKRRQRSLPMSLLLSVIKHHLGDLHACKTKINDAHLPLDIVYEIAERLENTEDILHFSLASSRIYNTLLPVLYTSVDLRSSQSCQRTLTTFLTEFKSKARFIRHLVVRPNHRSQQQQYATPIDEHWVVQCIVKLANSGRLPRLASFFWDGSEMPIDDSLWATLRACCPQLRGVGSNVGPKCINPASELFRFDDLTAFALTAKTLPDEWDTFLPPNPELPDQLWEMLLDRCPRLEQLQIEVSQRSRRVWDTRRVVQGNWLMLRDLKLGECNMAGPNPSRFGMETPFMRFLVAHPALERLQLPSLSAFPRAMILPPNSLPKLREFSGNATHIRGLSNLANIQTLSLAHQPLSNKVLSLVCGTLKHMHSLDSLSVWLHLDSQTDHYAIFRNLLCSCRTVRHLDIACSDSPWDMSQFISALRGASMNLVTLTLTRVEHATGGPDLHKVAFQLAVASPSLRRIALRYSFTTWVFMDSIPFQQTADFVVKSDNGGLDVKEKNAASRRSPSVKLHLPKWT</sequence>